<keyword evidence="4" id="KW-0238">DNA-binding</keyword>
<keyword evidence="2" id="KW-0472">Membrane</keyword>
<dbReference type="Pfam" id="PF10531">
    <property type="entry name" value="SLBB"/>
    <property type="match status" value="1"/>
</dbReference>
<sequence>MGRNARANSVLTDYVRDRLDRAVLPIPEGEQHESEVLTVVRPRPGLGRDADPIVDSDLFEDDRATVEGRDERPVPVPRAWFTRKHLTVVGIILALGILLAGYALTRARAVPVAMPVPVVAEAGSTPAAPPATTPMETPPPTATIRVHVVGEVVRPGVHQLTAGSRVADAIEAAGGLGPQARPGELNLARELLDGQQLVVGGPNRASEVRGGDEGAGSTGNSAAGGGVAGTPAKVNLNTATAAQLDALPGVGPVTAEKIIAWRAQHGKFTRIEELQEVPGIGPKSFAEIAPHVTV</sequence>
<dbReference type="SMART" id="SM00278">
    <property type="entry name" value="HhH1"/>
    <property type="match status" value="2"/>
</dbReference>
<keyword evidence="2" id="KW-1133">Transmembrane helix</keyword>
<keyword evidence="2" id="KW-0812">Transmembrane</keyword>
<dbReference type="SUPFAM" id="SSF47781">
    <property type="entry name" value="RuvA domain 2-like"/>
    <property type="match status" value="1"/>
</dbReference>
<evidence type="ECO:0000313" key="5">
    <source>
        <dbReference type="Proteomes" id="UP001442841"/>
    </source>
</evidence>
<dbReference type="InterPro" id="IPR003583">
    <property type="entry name" value="Hlx-hairpin-Hlx_DNA-bd_motif"/>
</dbReference>
<dbReference type="Gene3D" id="3.10.560.10">
    <property type="entry name" value="Outer membrane lipoprotein wza domain like"/>
    <property type="match status" value="1"/>
</dbReference>
<accession>A0ABZ3FLZ9</accession>
<organism evidence="4 5">
    <name type="scientific">Ammonicoccus fulvus</name>
    <dbReference type="NCBI Taxonomy" id="3138240"/>
    <lineage>
        <taxon>Bacteria</taxon>
        <taxon>Bacillati</taxon>
        <taxon>Actinomycetota</taxon>
        <taxon>Actinomycetes</taxon>
        <taxon>Propionibacteriales</taxon>
        <taxon>Propionibacteriaceae</taxon>
        <taxon>Ammonicoccus</taxon>
    </lineage>
</organism>
<dbReference type="Pfam" id="PF12836">
    <property type="entry name" value="HHH_3"/>
    <property type="match status" value="1"/>
</dbReference>
<dbReference type="InterPro" id="IPR051675">
    <property type="entry name" value="Endo/Exo/Phosphatase_dom_1"/>
</dbReference>
<dbReference type="PANTHER" id="PTHR21180:SF32">
    <property type="entry name" value="ENDONUCLEASE_EXONUCLEASE_PHOSPHATASE FAMILY DOMAIN-CONTAINING PROTEIN 1"/>
    <property type="match status" value="1"/>
</dbReference>
<dbReference type="RefSeq" id="WP_425308533.1">
    <property type="nucleotide sequence ID" value="NZ_CP154795.1"/>
</dbReference>
<dbReference type="InterPro" id="IPR010994">
    <property type="entry name" value="RuvA_2-like"/>
</dbReference>
<dbReference type="PANTHER" id="PTHR21180">
    <property type="entry name" value="ENDONUCLEASE/EXONUCLEASE/PHOSPHATASE FAMILY DOMAIN-CONTAINING PROTEIN 1"/>
    <property type="match status" value="1"/>
</dbReference>
<dbReference type="NCBIfam" id="TIGR00426">
    <property type="entry name" value="competence protein ComEA helix-hairpin-helix repeat region"/>
    <property type="match status" value="1"/>
</dbReference>
<evidence type="ECO:0000256" key="2">
    <source>
        <dbReference type="SAM" id="Phobius"/>
    </source>
</evidence>
<feature type="compositionally biased region" description="Gly residues" evidence="1">
    <location>
        <begin position="213"/>
        <end position="226"/>
    </location>
</feature>
<dbReference type="InterPro" id="IPR019554">
    <property type="entry name" value="Soluble_ligand-bd"/>
</dbReference>
<dbReference type="Gene3D" id="1.10.150.320">
    <property type="entry name" value="Photosystem II 12 kDa extrinsic protein"/>
    <property type="match status" value="1"/>
</dbReference>
<evidence type="ECO:0000259" key="3">
    <source>
        <dbReference type="SMART" id="SM00278"/>
    </source>
</evidence>
<dbReference type="EMBL" id="CP154795">
    <property type="protein sequence ID" value="XAN07079.1"/>
    <property type="molecule type" value="Genomic_DNA"/>
</dbReference>
<keyword evidence="5" id="KW-1185">Reference proteome</keyword>
<feature type="domain" description="Helix-hairpin-helix DNA-binding motif class 1" evidence="3">
    <location>
        <begin position="242"/>
        <end position="261"/>
    </location>
</feature>
<protein>
    <submittedName>
        <fullName evidence="4">ComEA family DNA-binding protein</fullName>
    </submittedName>
</protein>
<dbReference type="GO" id="GO:0003677">
    <property type="term" value="F:DNA binding"/>
    <property type="evidence" value="ECO:0007669"/>
    <property type="project" value="UniProtKB-KW"/>
</dbReference>
<evidence type="ECO:0000256" key="1">
    <source>
        <dbReference type="SAM" id="MobiDB-lite"/>
    </source>
</evidence>
<feature type="domain" description="Helix-hairpin-helix DNA-binding motif class 1" evidence="3">
    <location>
        <begin position="272"/>
        <end position="291"/>
    </location>
</feature>
<dbReference type="InterPro" id="IPR004509">
    <property type="entry name" value="Competence_ComEA_HhH"/>
</dbReference>
<feature type="transmembrane region" description="Helical" evidence="2">
    <location>
        <begin position="86"/>
        <end position="104"/>
    </location>
</feature>
<gene>
    <name evidence="4" type="ORF">AADG42_07140</name>
</gene>
<dbReference type="Proteomes" id="UP001442841">
    <property type="component" value="Chromosome"/>
</dbReference>
<proteinExistence type="predicted"/>
<reference evidence="4 5" key="1">
    <citation type="submission" date="2024-04" db="EMBL/GenBank/DDBJ databases">
        <title>Isolation of an actinomycete strain from pig manure.</title>
        <authorList>
            <person name="Gong T."/>
            <person name="Yu Z."/>
            <person name="An M."/>
            <person name="Wei C."/>
            <person name="Yang W."/>
            <person name="Liu L."/>
        </authorList>
    </citation>
    <scope>NUCLEOTIDE SEQUENCE [LARGE SCALE GENOMIC DNA]</scope>
    <source>
        <strain evidence="4 5">ZF39</strain>
    </source>
</reference>
<name>A0ABZ3FLZ9_9ACTN</name>
<feature type="region of interest" description="Disordered" evidence="1">
    <location>
        <begin position="201"/>
        <end position="226"/>
    </location>
</feature>
<evidence type="ECO:0000313" key="4">
    <source>
        <dbReference type="EMBL" id="XAN07079.1"/>
    </source>
</evidence>